<reference evidence="3" key="2">
    <citation type="submission" date="2017-06" db="EMBL/GenBank/DDBJ databases">
        <title>WGS assembly of Brachypodium distachyon.</title>
        <authorList>
            <consortium name="The International Brachypodium Initiative"/>
            <person name="Lucas S."/>
            <person name="Harmon-Smith M."/>
            <person name="Lail K."/>
            <person name="Tice H."/>
            <person name="Grimwood J."/>
            <person name="Bruce D."/>
            <person name="Barry K."/>
            <person name="Shu S."/>
            <person name="Lindquist E."/>
            <person name="Wang M."/>
            <person name="Pitluck S."/>
            <person name="Vogel J.P."/>
            <person name="Garvin D.F."/>
            <person name="Mockler T.C."/>
            <person name="Schmutz J."/>
            <person name="Rokhsar D."/>
            <person name="Bevan M.W."/>
        </authorList>
    </citation>
    <scope>NUCLEOTIDE SEQUENCE</scope>
    <source>
        <strain evidence="3">Bd21</strain>
    </source>
</reference>
<dbReference type="KEGG" id="bdi:100841854"/>
<keyword evidence="2" id="KW-1133">Transmembrane helix</keyword>
<evidence type="ECO:0000256" key="2">
    <source>
        <dbReference type="SAM" id="Phobius"/>
    </source>
</evidence>
<dbReference type="Proteomes" id="UP000008810">
    <property type="component" value="Chromosome 3"/>
</dbReference>
<name>I1I4X2_BRADI</name>
<feature type="transmembrane region" description="Helical" evidence="2">
    <location>
        <begin position="43"/>
        <end position="62"/>
    </location>
</feature>
<feature type="compositionally biased region" description="Basic and acidic residues" evidence="1">
    <location>
        <begin position="271"/>
        <end position="288"/>
    </location>
</feature>
<dbReference type="Gramene" id="KQJ97207">
    <property type="protein sequence ID" value="KQJ97207"/>
    <property type="gene ID" value="BRADI_3g29430v3"/>
</dbReference>
<reference evidence="4" key="3">
    <citation type="submission" date="2018-08" db="UniProtKB">
        <authorList>
            <consortium name="EnsemblPlants"/>
        </authorList>
    </citation>
    <scope>IDENTIFICATION</scope>
    <source>
        <strain evidence="4">cv. Bd21</strain>
    </source>
</reference>
<feature type="region of interest" description="Disordered" evidence="1">
    <location>
        <begin position="115"/>
        <end position="143"/>
    </location>
</feature>
<reference evidence="3 4" key="1">
    <citation type="journal article" date="2010" name="Nature">
        <title>Genome sequencing and analysis of the model grass Brachypodium distachyon.</title>
        <authorList>
            <consortium name="International Brachypodium Initiative"/>
        </authorList>
    </citation>
    <scope>NUCLEOTIDE SEQUENCE [LARGE SCALE GENOMIC DNA]</scope>
    <source>
        <strain evidence="3 4">Bd21</strain>
    </source>
</reference>
<dbReference type="OMA" id="HEHLRIQ"/>
<accession>I1I4X2</accession>
<dbReference type="GeneID" id="100841854"/>
<evidence type="ECO:0000313" key="5">
    <source>
        <dbReference type="Proteomes" id="UP000008810"/>
    </source>
</evidence>
<evidence type="ECO:0000256" key="1">
    <source>
        <dbReference type="SAM" id="MobiDB-lite"/>
    </source>
</evidence>
<dbReference type="PANTHER" id="PTHR33098:SF44">
    <property type="entry name" value="DUF4408 DOMAIN-CONTAINING PROTEIN"/>
    <property type="match status" value="1"/>
</dbReference>
<keyword evidence="2" id="KW-0812">Transmembrane</keyword>
<feature type="region of interest" description="Disordered" evidence="1">
    <location>
        <begin position="211"/>
        <end position="237"/>
    </location>
</feature>
<sequence length="294" mass="31415">MNCSILKAAAVAGAAAVLLAATASAAGSYAVSAAPLVIPSGFLSSPHFLWVAANAIVLWLIVSSYRHHRTTGAAVSSDMDGAGLLFPSPEHENHAFAAAPVVVSLSPREARAAAKQRLAGDRPRARKKKPACEGTPPAKAEAPVGEAMATSGAVVVADDVSMDAAWQSILRRGVARPVAVRKSETWGGEELPRMRRAADRAVVGVAERRTGEMRKSASMVPPSPPHPAAASSPVAAKQGWRTRDVLGMAQDELLRRAESFIRRQHEHLRIQRQESEQRQALVEHERRRPAQIRV</sequence>
<gene>
    <name evidence="4" type="primary">LOC100841854</name>
    <name evidence="3" type="ORF">BRADI_3g29430v3</name>
</gene>
<dbReference type="RefSeq" id="XP_003571916.1">
    <property type="nucleotide sequence ID" value="XM_003571868.4"/>
</dbReference>
<evidence type="ECO:0008006" key="6">
    <source>
        <dbReference type="Google" id="ProtNLM"/>
    </source>
</evidence>
<feature type="region of interest" description="Disordered" evidence="1">
    <location>
        <begin position="271"/>
        <end position="294"/>
    </location>
</feature>
<organism evidence="4">
    <name type="scientific">Brachypodium distachyon</name>
    <name type="common">Purple false brome</name>
    <name type="synonym">Trachynia distachya</name>
    <dbReference type="NCBI Taxonomy" id="15368"/>
    <lineage>
        <taxon>Eukaryota</taxon>
        <taxon>Viridiplantae</taxon>
        <taxon>Streptophyta</taxon>
        <taxon>Embryophyta</taxon>
        <taxon>Tracheophyta</taxon>
        <taxon>Spermatophyta</taxon>
        <taxon>Magnoliopsida</taxon>
        <taxon>Liliopsida</taxon>
        <taxon>Poales</taxon>
        <taxon>Poaceae</taxon>
        <taxon>BOP clade</taxon>
        <taxon>Pooideae</taxon>
        <taxon>Stipodae</taxon>
        <taxon>Brachypodieae</taxon>
        <taxon>Brachypodium</taxon>
    </lineage>
</organism>
<keyword evidence="5" id="KW-1185">Reference proteome</keyword>
<dbReference type="eggNOG" id="ENOG502SYET">
    <property type="taxonomic scope" value="Eukaryota"/>
</dbReference>
<dbReference type="PANTHER" id="PTHR33098">
    <property type="entry name" value="COTTON FIBER (DUF761)"/>
    <property type="match status" value="1"/>
</dbReference>
<dbReference type="OrthoDB" id="687745at2759"/>
<dbReference type="Pfam" id="PF05553">
    <property type="entry name" value="DUF761"/>
    <property type="match status" value="1"/>
</dbReference>
<dbReference type="InterPro" id="IPR008480">
    <property type="entry name" value="DUF761_pln"/>
</dbReference>
<dbReference type="HOGENOM" id="CLU_044274_0_0_1"/>
<evidence type="ECO:0000313" key="3">
    <source>
        <dbReference type="EMBL" id="KQJ97207.1"/>
    </source>
</evidence>
<proteinExistence type="predicted"/>
<protein>
    <recommendedName>
        <fullName evidence="6">DUF4408 domain-containing protein</fullName>
    </recommendedName>
</protein>
<keyword evidence="2" id="KW-0472">Membrane</keyword>
<dbReference type="EnsemblPlants" id="KQJ97207">
    <property type="protein sequence ID" value="KQJ97207"/>
    <property type="gene ID" value="BRADI_3g29430v3"/>
</dbReference>
<dbReference type="FunCoup" id="I1I4X2">
    <property type="interactions" value="252"/>
</dbReference>
<dbReference type="EMBL" id="CM000882">
    <property type="protein sequence ID" value="KQJ97207.1"/>
    <property type="molecule type" value="Genomic_DNA"/>
</dbReference>
<evidence type="ECO:0000313" key="4">
    <source>
        <dbReference type="EnsemblPlants" id="KQJ97207"/>
    </source>
</evidence>
<dbReference type="AlphaFoldDB" id="I1I4X2"/>